<evidence type="ECO:0000256" key="24">
    <source>
        <dbReference type="SAM" id="MobiDB-lite"/>
    </source>
</evidence>
<comment type="function">
    <text evidence="16">Mitochondrial citramalyl-CoA lyase indirectly involved in the vitamin B12 metabolism. Converts citramalyl-CoA into acetyl-CoA and pyruvate in the C5-dicarboxylate catabolism pathway. The C5-dicarboxylate catabolism pathway is required to detoxify itaconate, a vitamin B12-poisoning metabolite. Also acts as a malate synthase in vitro, converting glyoxylate and acetyl-CoA to malate. Also displays malyl-CoA thioesterase activity. Also acts as a beta-methylmalate synthase in vitro, by mediating conversion of glyoxylate and propionyl-CoA to beta-methylmalate. Also has very weak citramalate synthase activity in vitro.</text>
</comment>
<evidence type="ECO:0000256" key="7">
    <source>
        <dbReference type="ARBA" id="ARBA00022801"/>
    </source>
</evidence>
<keyword evidence="6" id="KW-0479">Metal-binding</keyword>
<evidence type="ECO:0000256" key="2">
    <source>
        <dbReference type="ARBA" id="ARBA00004173"/>
    </source>
</evidence>
<dbReference type="GO" id="GO:0004474">
    <property type="term" value="F:malate synthase activity"/>
    <property type="evidence" value="ECO:0007669"/>
    <property type="project" value="UniProtKB-EC"/>
</dbReference>
<evidence type="ECO:0000259" key="25">
    <source>
        <dbReference type="Pfam" id="PF03328"/>
    </source>
</evidence>
<comment type="cofactor">
    <cofactor evidence="1">
        <name>Mg(2+)</name>
        <dbReference type="ChEBI" id="CHEBI:18420"/>
    </cofactor>
</comment>
<evidence type="ECO:0000256" key="1">
    <source>
        <dbReference type="ARBA" id="ARBA00001946"/>
    </source>
</evidence>
<dbReference type="Proteomes" id="UP000708208">
    <property type="component" value="Unassembled WGS sequence"/>
</dbReference>
<dbReference type="GO" id="GO:0016787">
    <property type="term" value="F:hydrolase activity"/>
    <property type="evidence" value="ECO:0007669"/>
    <property type="project" value="UniProtKB-KW"/>
</dbReference>
<sequence>MRQGKKYGTHIHPFHCEGSDYISCRKLELGICFFRLVSKKQQLLTKIMIGNRLIFNSGIFARMGIGNILKEAHRLRLLSTTSIQSQCRHKNRARRALMYVPGSDEKKLKKIPSLNSDCVVLDCEDGVAASQKGEARRLIREVLDNSEIDFGRSERTVRVNSVDSGLCLADLEEILSVKNLPSCILIPKLENLDHTKWFVEKTNSILKDRNLKEKLDLIFFVESAMAILNLKEITEGSIKICQKSHFEPAGIVFGSDDYYASIGALRSNDASEIAFARQYVVTVAKAYHLQAVDVVYIDFKDQKGLIKQAMQGAAMGYTGKQVIHPVQVSICHEAFSPSLKQIEWARKLVEEYKKHQESGKGAFVFRECMIDRPVLLQAENILAVAEFLSKPSESDSNEDWKDNSKHTTKK</sequence>
<evidence type="ECO:0000256" key="18">
    <source>
        <dbReference type="ARBA" id="ARBA00066460"/>
    </source>
</evidence>
<dbReference type="OrthoDB" id="1773at2759"/>
<gene>
    <name evidence="26" type="ORF">AFUS01_LOCUS7504</name>
</gene>
<keyword evidence="10" id="KW-0007">Acetylation</keyword>
<feature type="region of interest" description="Disordered" evidence="24">
    <location>
        <begin position="390"/>
        <end position="410"/>
    </location>
</feature>
<evidence type="ECO:0000256" key="15">
    <source>
        <dbReference type="ARBA" id="ARBA00051672"/>
    </source>
</evidence>
<dbReference type="Pfam" id="PF03328">
    <property type="entry name" value="HpcH_HpaI"/>
    <property type="match status" value="1"/>
</dbReference>
<evidence type="ECO:0000313" key="26">
    <source>
        <dbReference type="EMBL" id="CAG7718083.1"/>
    </source>
</evidence>
<dbReference type="EC" id="4.1.3.25" evidence="19"/>
<comment type="catalytic activity">
    <reaction evidence="15">
        <text>(3S)-citramalyl-CoA = pyruvate + acetyl-CoA</text>
        <dbReference type="Rhea" id="RHEA:22612"/>
        <dbReference type="ChEBI" id="CHEBI:15361"/>
        <dbReference type="ChEBI" id="CHEBI:57288"/>
        <dbReference type="ChEBI" id="CHEBI:58668"/>
        <dbReference type="EC" id="4.1.3.25"/>
    </reaction>
</comment>
<dbReference type="InterPro" id="IPR005000">
    <property type="entry name" value="Aldolase/citrate-lyase_domain"/>
</dbReference>
<evidence type="ECO:0000256" key="12">
    <source>
        <dbReference type="ARBA" id="ARBA00023239"/>
    </source>
</evidence>
<dbReference type="EMBL" id="CAJVCH010050721">
    <property type="protein sequence ID" value="CAG7718083.1"/>
    <property type="molecule type" value="Genomic_DNA"/>
</dbReference>
<dbReference type="EC" id="3.1.2.30" evidence="18"/>
<organism evidence="26 27">
    <name type="scientific">Allacma fusca</name>
    <dbReference type="NCBI Taxonomy" id="39272"/>
    <lineage>
        <taxon>Eukaryota</taxon>
        <taxon>Metazoa</taxon>
        <taxon>Ecdysozoa</taxon>
        <taxon>Arthropoda</taxon>
        <taxon>Hexapoda</taxon>
        <taxon>Collembola</taxon>
        <taxon>Symphypleona</taxon>
        <taxon>Sminthuridae</taxon>
        <taxon>Allacma</taxon>
    </lineage>
</organism>
<comment type="subcellular location">
    <subcellularLocation>
        <location evidence="2">Mitochondrion</location>
    </subcellularLocation>
</comment>
<dbReference type="InterPro" id="IPR040186">
    <property type="entry name" value="Citramalyl-CoA_lyase"/>
</dbReference>
<protein>
    <recommendedName>
        <fullName evidence="20">Citramalyl-CoA lyase, mitochondrial</fullName>
        <ecNumber evidence="4">2.3.3.9</ecNumber>
        <ecNumber evidence="18">3.1.2.30</ecNumber>
        <ecNumber evidence="19">4.1.3.25</ecNumber>
    </recommendedName>
    <alternativeName>
        <fullName evidence="22">(3S)-malyl-CoA thioesterase</fullName>
    </alternativeName>
    <alternativeName>
        <fullName evidence="23">Beta-methylmalate synthase</fullName>
    </alternativeName>
    <alternativeName>
        <fullName evidence="21">Malate synthase</fullName>
    </alternativeName>
</protein>
<evidence type="ECO:0000256" key="10">
    <source>
        <dbReference type="ARBA" id="ARBA00022990"/>
    </source>
</evidence>
<dbReference type="GO" id="GO:0046872">
    <property type="term" value="F:metal ion binding"/>
    <property type="evidence" value="ECO:0007669"/>
    <property type="project" value="UniProtKB-KW"/>
</dbReference>
<comment type="catalytic activity">
    <reaction evidence="13">
        <text>glyoxylate + acetyl-CoA + H2O = (S)-malate + CoA + H(+)</text>
        <dbReference type="Rhea" id="RHEA:18181"/>
        <dbReference type="ChEBI" id="CHEBI:15377"/>
        <dbReference type="ChEBI" id="CHEBI:15378"/>
        <dbReference type="ChEBI" id="CHEBI:15589"/>
        <dbReference type="ChEBI" id="CHEBI:36655"/>
        <dbReference type="ChEBI" id="CHEBI:57287"/>
        <dbReference type="ChEBI" id="CHEBI:57288"/>
        <dbReference type="EC" id="2.3.3.9"/>
    </reaction>
</comment>
<dbReference type="GO" id="GO:0005739">
    <property type="term" value="C:mitochondrion"/>
    <property type="evidence" value="ECO:0007669"/>
    <property type="project" value="UniProtKB-SubCell"/>
</dbReference>
<evidence type="ECO:0000256" key="8">
    <source>
        <dbReference type="ARBA" id="ARBA00022842"/>
    </source>
</evidence>
<comment type="subunit">
    <text evidence="3">Homotrimer.</text>
</comment>
<proteinExistence type="inferred from homology"/>
<evidence type="ECO:0000256" key="23">
    <source>
        <dbReference type="ARBA" id="ARBA00083020"/>
    </source>
</evidence>
<comment type="caution">
    <text evidence="26">The sequence shown here is derived from an EMBL/GenBank/DDBJ whole genome shotgun (WGS) entry which is preliminary data.</text>
</comment>
<keyword evidence="8" id="KW-0460">Magnesium</keyword>
<keyword evidence="27" id="KW-1185">Reference proteome</keyword>
<feature type="compositionally biased region" description="Basic and acidic residues" evidence="24">
    <location>
        <begin position="398"/>
        <end position="410"/>
    </location>
</feature>
<evidence type="ECO:0000256" key="5">
    <source>
        <dbReference type="ARBA" id="ARBA00022679"/>
    </source>
</evidence>
<keyword evidence="7" id="KW-0378">Hydrolase</keyword>
<keyword evidence="5" id="KW-0808">Transferase</keyword>
<evidence type="ECO:0000256" key="22">
    <source>
        <dbReference type="ARBA" id="ARBA00076788"/>
    </source>
</evidence>
<dbReference type="GO" id="GO:0106064">
    <property type="term" value="P:regulation of cobalamin metabolic process"/>
    <property type="evidence" value="ECO:0007669"/>
    <property type="project" value="TreeGrafter"/>
</dbReference>
<evidence type="ECO:0000256" key="9">
    <source>
        <dbReference type="ARBA" id="ARBA00022946"/>
    </source>
</evidence>
<comment type="similarity">
    <text evidence="17">Belongs to the HpcH/HpaI aldolase family. Citrate lyase beta subunit-like subfamily.</text>
</comment>
<evidence type="ECO:0000256" key="6">
    <source>
        <dbReference type="ARBA" id="ARBA00022723"/>
    </source>
</evidence>
<evidence type="ECO:0000256" key="4">
    <source>
        <dbReference type="ARBA" id="ARBA00012636"/>
    </source>
</evidence>
<name>A0A8J2NQK5_9HEXA</name>
<evidence type="ECO:0000256" key="14">
    <source>
        <dbReference type="ARBA" id="ARBA00051623"/>
    </source>
</evidence>
<evidence type="ECO:0000256" key="11">
    <source>
        <dbReference type="ARBA" id="ARBA00023128"/>
    </source>
</evidence>
<evidence type="ECO:0000256" key="13">
    <source>
        <dbReference type="ARBA" id="ARBA00047918"/>
    </source>
</evidence>
<evidence type="ECO:0000256" key="20">
    <source>
        <dbReference type="ARBA" id="ARBA00072098"/>
    </source>
</evidence>
<dbReference type="GO" id="GO:0047777">
    <property type="term" value="F:(S)-citramalyl-CoA lyase activity"/>
    <property type="evidence" value="ECO:0007669"/>
    <property type="project" value="UniProtKB-EC"/>
</dbReference>
<evidence type="ECO:0000313" key="27">
    <source>
        <dbReference type="Proteomes" id="UP000708208"/>
    </source>
</evidence>
<dbReference type="PANTHER" id="PTHR11105:SF0">
    <property type="entry name" value="CITRAMALYL-COA LYASE, MITOCHONDRIAL"/>
    <property type="match status" value="1"/>
</dbReference>
<evidence type="ECO:0000256" key="19">
    <source>
        <dbReference type="ARBA" id="ARBA00066840"/>
    </source>
</evidence>
<dbReference type="PANTHER" id="PTHR11105">
    <property type="entry name" value="CITRATE LYASE SUBUNIT BETA-RELATED"/>
    <property type="match status" value="1"/>
</dbReference>
<dbReference type="FunFam" id="3.20.20.60:FF:000014">
    <property type="entry name" value="Citrate lyase subunit beta-like protein"/>
    <property type="match status" value="1"/>
</dbReference>
<keyword evidence="9" id="KW-0809">Transit peptide</keyword>
<comment type="catalytic activity">
    <reaction evidence="14">
        <text>propanoyl-CoA + glyoxylate + H2O = 3-methylmalate + CoA + H(+)</text>
        <dbReference type="Rhea" id="RHEA:47628"/>
        <dbReference type="ChEBI" id="CHEBI:15377"/>
        <dbReference type="ChEBI" id="CHEBI:15378"/>
        <dbReference type="ChEBI" id="CHEBI:36655"/>
        <dbReference type="ChEBI" id="CHEBI:57287"/>
        <dbReference type="ChEBI" id="CHEBI:57392"/>
        <dbReference type="ChEBI" id="CHEBI:87810"/>
    </reaction>
</comment>
<dbReference type="AlphaFoldDB" id="A0A8J2NQK5"/>
<reference evidence="26" key="1">
    <citation type="submission" date="2021-06" db="EMBL/GenBank/DDBJ databases">
        <authorList>
            <person name="Hodson N. C."/>
            <person name="Mongue J. A."/>
            <person name="Jaron S. K."/>
        </authorList>
    </citation>
    <scope>NUCLEOTIDE SEQUENCE</scope>
</reference>
<accession>A0A8J2NQK5</accession>
<dbReference type="EC" id="2.3.3.9" evidence="4"/>
<feature type="domain" description="HpcH/HpaI aldolase/citrate lyase" evidence="25">
    <location>
        <begin position="95"/>
        <end position="325"/>
    </location>
</feature>
<evidence type="ECO:0000256" key="21">
    <source>
        <dbReference type="ARBA" id="ARBA00076231"/>
    </source>
</evidence>
<keyword evidence="11" id="KW-0496">Mitochondrion</keyword>
<keyword evidence="12" id="KW-0456">Lyase</keyword>
<evidence type="ECO:0000256" key="17">
    <source>
        <dbReference type="ARBA" id="ARBA00061542"/>
    </source>
</evidence>
<evidence type="ECO:0000256" key="16">
    <source>
        <dbReference type="ARBA" id="ARBA00055540"/>
    </source>
</evidence>
<evidence type="ECO:0000256" key="3">
    <source>
        <dbReference type="ARBA" id="ARBA00011233"/>
    </source>
</evidence>